<protein>
    <submittedName>
        <fullName evidence="1">Uncharacterized protein</fullName>
    </submittedName>
</protein>
<accession>M2RA46</accession>
<dbReference type="EMBL" id="KB445644">
    <property type="protein sequence ID" value="EMD63749.1"/>
    <property type="molecule type" value="Genomic_DNA"/>
</dbReference>
<evidence type="ECO:0000313" key="2">
    <source>
        <dbReference type="Proteomes" id="UP000016934"/>
    </source>
</evidence>
<reference evidence="2" key="2">
    <citation type="journal article" date="2013" name="PLoS Genet.">
        <title>Comparative genome structure, secondary metabolite, and effector coding capacity across Cochliobolus pathogens.</title>
        <authorList>
            <person name="Condon B.J."/>
            <person name="Leng Y."/>
            <person name="Wu D."/>
            <person name="Bushley K.E."/>
            <person name="Ohm R.A."/>
            <person name="Otillar R."/>
            <person name="Martin J."/>
            <person name="Schackwitz W."/>
            <person name="Grimwood J."/>
            <person name="MohdZainudin N."/>
            <person name="Xue C."/>
            <person name="Wang R."/>
            <person name="Manning V.A."/>
            <person name="Dhillon B."/>
            <person name="Tu Z.J."/>
            <person name="Steffenson B.J."/>
            <person name="Salamov A."/>
            <person name="Sun H."/>
            <person name="Lowry S."/>
            <person name="LaButti K."/>
            <person name="Han J."/>
            <person name="Copeland A."/>
            <person name="Lindquist E."/>
            <person name="Barry K."/>
            <person name="Schmutz J."/>
            <person name="Baker S.E."/>
            <person name="Ciuffetti L.M."/>
            <person name="Grigoriev I.V."/>
            <person name="Zhong S."/>
            <person name="Turgeon B.G."/>
        </authorList>
    </citation>
    <scope>NUCLEOTIDE SEQUENCE [LARGE SCALE GENOMIC DNA]</scope>
    <source>
        <strain evidence="2">ND90Pr / ATCC 201652</strain>
    </source>
</reference>
<proteinExistence type="predicted"/>
<dbReference type="OrthoDB" id="5361929at2759"/>
<dbReference type="eggNOG" id="ENOG502SUZD">
    <property type="taxonomic scope" value="Eukaryota"/>
</dbReference>
<gene>
    <name evidence="1" type="ORF">COCSADRAFT_331252</name>
</gene>
<name>M2RA46_COCSN</name>
<keyword evidence="2" id="KW-1185">Reference proteome</keyword>
<dbReference type="HOGENOM" id="CLU_1555116_0_0_1"/>
<dbReference type="Proteomes" id="UP000016934">
    <property type="component" value="Unassembled WGS sequence"/>
</dbReference>
<dbReference type="GeneID" id="19137045"/>
<evidence type="ECO:0000313" key="1">
    <source>
        <dbReference type="EMBL" id="EMD63749.1"/>
    </source>
</evidence>
<dbReference type="AlphaFoldDB" id="M2RA46"/>
<dbReference type="RefSeq" id="XP_007700775.1">
    <property type="nucleotide sequence ID" value="XM_007702585.1"/>
</dbReference>
<sequence>MFQLLIPFLLTLSHEYLRSKHPESLFKDKYHRNNPNFIFSPNRPTQFSHIQHPTQVTSYSCLIFSPLFNMKIPTLTILLPILLTTTTNAWELTIWLANGKHVTTHGTIDSGCVTYNFNMNSPVNRAVFSKSFWAKTFELYEHKNCRGKASYREGQGEHSVVPPRIIKSYKVY</sequence>
<organism evidence="1 2">
    <name type="scientific">Cochliobolus sativus (strain ND90Pr / ATCC 201652)</name>
    <name type="common">Common root rot and spot blotch fungus</name>
    <name type="synonym">Bipolaris sorokiniana</name>
    <dbReference type="NCBI Taxonomy" id="665912"/>
    <lineage>
        <taxon>Eukaryota</taxon>
        <taxon>Fungi</taxon>
        <taxon>Dikarya</taxon>
        <taxon>Ascomycota</taxon>
        <taxon>Pezizomycotina</taxon>
        <taxon>Dothideomycetes</taxon>
        <taxon>Pleosporomycetidae</taxon>
        <taxon>Pleosporales</taxon>
        <taxon>Pleosporineae</taxon>
        <taxon>Pleosporaceae</taxon>
        <taxon>Bipolaris</taxon>
    </lineage>
</organism>
<dbReference type="KEGG" id="bsc:COCSADRAFT_331252"/>
<reference evidence="1 2" key="1">
    <citation type="journal article" date="2012" name="PLoS Pathog.">
        <title>Diverse lifestyles and strategies of plant pathogenesis encoded in the genomes of eighteen Dothideomycetes fungi.</title>
        <authorList>
            <person name="Ohm R.A."/>
            <person name="Feau N."/>
            <person name="Henrissat B."/>
            <person name="Schoch C.L."/>
            <person name="Horwitz B.A."/>
            <person name="Barry K.W."/>
            <person name="Condon B.J."/>
            <person name="Copeland A.C."/>
            <person name="Dhillon B."/>
            <person name="Glaser F."/>
            <person name="Hesse C.N."/>
            <person name="Kosti I."/>
            <person name="LaButti K."/>
            <person name="Lindquist E.A."/>
            <person name="Lucas S."/>
            <person name="Salamov A.A."/>
            <person name="Bradshaw R.E."/>
            <person name="Ciuffetti L."/>
            <person name="Hamelin R.C."/>
            <person name="Kema G.H.J."/>
            <person name="Lawrence C."/>
            <person name="Scott J.A."/>
            <person name="Spatafora J.W."/>
            <person name="Turgeon B.G."/>
            <person name="de Wit P.J.G.M."/>
            <person name="Zhong S."/>
            <person name="Goodwin S.B."/>
            <person name="Grigoriev I.V."/>
        </authorList>
    </citation>
    <scope>NUCLEOTIDE SEQUENCE [LARGE SCALE GENOMIC DNA]</scope>
    <source>
        <strain evidence="2">ND90Pr / ATCC 201652</strain>
    </source>
</reference>